<feature type="region of interest" description="Disordered" evidence="2">
    <location>
        <begin position="292"/>
        <end position="339"/>
    </location>
</feature>
<dbReference type="InterPro" id="IPR050951">
    <property type="entry name" value="Retrovirus_Pol_polyprotein"/>
</dbReference>
<feature type="region of interest" description="Disordered" evidence="2">
    <location>
        <begin position="197"/>
        <end position="254"/>
    </location>
</feature>
<dbReference type="PANTHER" id="PTHR37984:SF8">
    <property type="entry name" value="CCHC-TYPE DOMAIN-CONTAINING PROTEIN"/>
    <property type="match status" value="1"/>
</dbReference>
<dbReference type="GO" id="GO:0003964">
    <property type="term" value="F:RNA-directed DNA polymerase activity"/>
    <property type="evidence" value="ECO:0007669"/>
    <property type="project" value="UniProtKB-EC"/>
</dbReference>
<dbReference type="EC" id="2.7.7.49" evidence="1"/>
<dbReference type="KEGG" id="tpal:117652044"/>
<evidence type="ECO:0000313" key="4">
    <source>
        <dbReference type="Proteomes" id="UP000515158"/>
    </source>
</evidence>
<dbReference type="InterPro" id="IPR041588">
    <property type="entry name" value="Integrase_H2C2"/>
</dbReference>
<feature type="compositionally biased region" description="Polar residues" evidence="2">
    <location>
        <begin position="203"/>
        <end position="219"/>
    </location>
</feature>
<dbReference type="InterPro" id="IPR001584">
    <property type="entry name" value="Integrase_cat-core"/>
</dbReference>
<dbReference type="InterPro" id="IPR036397">
    <property type="entry name" value="RNaseH_sf"/>
</dbReference>
<dbReference type="Pfam" id="PF00078">
    <property type="entry name" value="RVT_1"/>
    <property type="match status" value="1"/>
</dbReference>
<dbReference type="InterPro" id="IPR012337">
    <property type="entry name" value="RNaseH-like_sf"/>
</dbReference>
<feature type="compositionally biased region" description="Basic and acidic residues" evidence="2">
    <location>
        <begin position="300"/>
        <end position="317"/>
    </location>
</feature>
<dbReference type="FunFam" id="1.10.340.70:FF:000003">
    <property type="entry name" value="Protein CBG25708"/>
    <property type="match status" value="1"/>
</dbReference>
<dbReference type="CDD" id="cd01647">
    <property type="entry name" value="RT_LTR"/>
    <property type="match status" value="1"/>
</dbReference>
<organism evidence="5">
    <name type="scientific">Thrips palmi</name>
    <name type="common">Melon thrips</name>
    <dbReference type="NCBI Taxonomy" id="161013"/>
    <lineage>
        <taxon>Eukaryota</taxon>
        <taxon>Metazoa</taxon>
        <taxon>Ecdysozoa</taxon>
        <taxon>Arthropoda</taxon>
        <taxon>Hexapoda</taxon>
        <taxon>Insecta</taxon>
        <taxon>Pterygota</taxon>
        <taxon>Neoptera</taxon>
        <taxon>Paraneoptera</taxon>
        <taxon>Thysanoptera</taxon>
        <taxon>Terebrantia</taxon>
        <taxon>Thripoidea</taxon>
        <taxon>Thripidae</taxon>
        <taxon>Thrips</taxon>
    </lineage>
</organism>
<dbReference type="GO" id="GO:0015074">
    <property type="term" value="P:DNA integration"/>
    <property type="evidence" value="ECO:0007669"/>
    <property type="project" value="InterPro"/>
</dbReference>
<name>A0A6P9A5Q4_THRPL</name>
<gene>
    <name evidence="5" type="primary">LOC117652044</name>
</gene>
<dbReference type="InterPro" id="IPR043502">
    <property type="entry name" value="DNA/RNA_pol_sf"/>
</dbReference>
<dbReference type="PROSITE" id="PS50994">
    <property type="entry name" value="INTEGRASE"/>
    <property type="match status" value="1"/>
</dbReference>
<dbReference type="GO" id="GO:0003676">
    <property type="term" value="F:nucleic acid binding"/>
    <property type="evidence" value="ECO:0007669"/>
    <property type="project" value="InterPro"/>
</dbReference>
<dbReference type="InParanoid" id="A0A6P9A5Q4"/>
<dbReference type="Gene3D" id="3.10.10.10">
    <property type="entry name" value="HIV Type 1 Reverse Transcriptase, subunit A, domain 1"/>
    <property type="match status" value="1"/>
</dbReference>
<dbReference type="RefSeq" id="XP_034252569.1">
    <property type="nucleotide sequence ID" value="XM_034396678.1"/>
</dbReference>
<reference evidence="5" key="1">
    <citation type="submission" date="2025-08" db="UniProtKB">
        <authorList>
            <consortium name="RefSeq"/>
        </authorList>
    </citation>
    <scope>IDENTIFICATION</scope>
    <source>
        <tissue evidence="5">Total insect</tissue>
    </source>
</reference>
<dbReference type="Gene3D" id="3.30.420.10">
    <property type="entry name" value="Ribonuclease H-like superfamily/Ribonuclease H"/>
    <property type="match status" value="1"/>
</dbReference>
<dbReference type="FunFam" id="3.30.420.10:FF:000063">
    <property type="entry name" value="Retrovirus-related Pol polyprotein from transposon 297-like Protein"/>
    <property type="match status" value="1"/>
</dbReference>
<dbReference type="SUPFAM" id="SSF56672">
    <property type="entry name" value="DNA/RNA polymerases"/>
    <property type="match status" value="1"/>
</dbReference>
<protein>
    <recommendedName>
        <fullName evidence="1">RNA-directed DNA polymerase</fullName>
        <ecNumber evidence="1">2.7.7.49</ecNumber>
    </recommendedName>
</protein>
<accession>A0A6P9A5Q4</accession>
<dbReference type="InterPro" id="IPR041577">
    <property type="entry name" value="RT_RNaseH_2"/>
</dbReference>
<dbReference type="Pfam" id="PF17919">
    <property type="entry name" value="RT_RNaseH_2"/>
    <property type="match status" value="1"/>
</dbReference>
<dbReference type="OrthoDB" id="8038132at2759"/>
<dbReference type="GeneID" id="117652044"/>
<keyword evidence="4" id="KW-1185">Reference proteome</keyword>
<dbReference type="GO" id="GO:0042575">
    <property type="term" value="C:DNA polymerase complex"/>
    <property type="evidence" value="ECO:0007669"/>
    <property type="project" value="UniProtKB-ARBA"/>
</dbReference>
<evidence type="ECO:0000256" key="2">
    <source>
        <dbReference type="SAM" id="MobiDB-lite"/>
    </source>
</evidence>
<dbReference type="SUPFAM" id="SSF53098">
    <property type="entry name" value="Ribonuclease H-like"/>
    <property type="match status" value="1"/>
</dbReference>
<evidence type="ECO:0000259" key="3">
    <source>
        <dbReference type="PROSITE" id="PS50994"/>
    </source>
</evidence>
<dbReference type="Gene3D" id="3.30.70.270">
    <property type="match status" value="2"/>
</dbReference>
<dbReference type="Pfam" id="PF17921">
    <property type="entry name" value="Integrase_H2C2"/>
    <property type="match status" value="1"/>
</dbReference>
<proteinExistence type="predicted"/>
<dbReference type="InterPro" id="IPR043128">
    <property type="entry name" value="Rev_trsase/Diguanyl_cyclase"/>
</dbReference>
<dbReference type="FunFam" id="3.30.70.270:FF:000020">
    <property type="entry name" value="Transposon Tf2-6 polyprotein-like Protein"/>
    <property type="match status" value="1"/>
</dbReference>
<dbReference type="CDD" id="cd09274">
    <property type="entry name" value="RNase_HI_RT_Ty3"/>
    <property type="match status" value="1"/>
</dbReference>
<dbReference type="InterPro" id="IPR000477">
    <property type="entry name" value="RT_dom"/>
</dbReference>
<feature type="compositionally biased region" description="Low complexity" evidence="2">
    <location>
        <begin position="220"/>
        <end position="234"/>
    </location>
</feature>
<evidence type="ECO:0000256" key="1">
    <source>
        <dbReference type="ARBA" id="ARBA00012493"/>
    </source>
</evidence>
<sequence length="1422" mass="161652">MAGISTAGHVDLQNGNIQATWEAYKQKLNFYITSLEKAGADPTVKHAILMREAGPDVMDIYNSFKSKMITYKVNEETQEREVDVDNSKNYDLVLKEFDKYVAEKKCVTTSREIFNARNQKRGESITTWVTSLRNLIADCEYKEVEESMLKDRIIWGVFDEKLRINIRAKASLKLDEIIEVCKAVEATSRYSNQNEKVAEVDTAQASGSGYRQKTQHYNQSRNASSSSGKSSRGNWGPQRQAPYQKPSHSRSGQKYKCRNCGTWHVKRDCPAYGTHCKNCGKKNHFTKICETKNTHSSNSSDHKLKKSVDAVETRDLGSEEEEDLLRGGWNSPASQSSPAKSEVSSVCVHMLSTVKNKVIVSGETSTRRKEYTEVLKLQTEHFVKFKLDPGAEINSLPLKVFNLINRNYTVRPTNIHIRAYGNVISQPAGIVSLLVETQHGDSLTCDFLLSKTEPKPILGIEACEKLNLVKRVQHPTKIVNSMEKETSLPEKCDAFKKMYPEQFNGLGQFKQVVKINVDPNAQPWACPPRRYHFSTPKKLESKLADLEKTGIIAKVKDQIPKYVSNMLLREKANGDIRICLDPEHLNKAIVRQHYNIPTIEELKIRVKNKKIFTVLDLKDGFWHAALDGPSAELTCFSTPFGLYKFLKMPFGISSAPKTFQFLTEQAFEGTGGVVYFDDILIPGQNTVEHDKILKSVMKRAKDENIRFNPSKIQYRKTEVKFLGQLWSENCAKVDPERVRAVDAIKEPTTRTQLHKTMGTFNYLRNFIPQMGQIAAPLYKLLSPMVKFHWLPAHSEAFKTLKESIKKAPVLATFDSKLPIIIQADASQNGIGCVLLQNGKPVAMASRALTETEKLYAQCEKELLALVFAAEKFAKYIWGMPRVTFHTDHQPLVSIFKKPMHSIKNNRLKKLRLKLMEFNPVVEYLPGKHMHMADLLSRQFLEDPVHDDPEMLEVVHEVTKHISMSPEIGAEFRQATATDAGLSVVIQLYKEGWPNNRENVPTEARQYWQVRNELFEEDGLVILDERIVVPPSLRSKVLKKLHKPHLGIEKTKLRARQTLYWPGMSNDITTTVQQCRICERYSAKNKREPLTPHEIPDLPFQKVSIDILELDSKSFLVVEDNLSKWLEVRRLTSKSSKAVIETLRSTFATHGIPETIFGDNNPLNSQECKEFAQEIGSTIKTSSPEYPRSNGLAEKGVHIAKQIMRKIRDDGTHLSDALLEYNNTPLSGLNISPAQILMSRRCRTAVPTLRESLKPKVVTVRPQLEARQQHMKMLHDRSAPRKAVSFKSGDSVAVRRKNVWKKGTIIEQVDNNSYMVQMDGGRKKRRNTYHLKPSVTKPDMHDDNFVDIEGLIDHVITSRANTEAVPPVVEQIVRPPNANNNVVNPPVADRRRRLVTQVAEIQRKRTRYGRPVKRPSYFGQGVE</sequence>
<dbReference type="PANTHER" id="PTHR37984">
    <property type="entry name" value="PROTEIN CBG26694"/>
    <property type="match status" value="1"/>
</dbReference>
<dbReference type="Proteomes" id="UP000515158">
    <property type="component" value="Unplaced"/>
</dbReference>
<feature type="domain" description="Integrase catalytic" evidence="3">
    <location>
        <begin position="1094"/>
        <end position="1254"/>
    </location>
</feature>
<dbReference type="Gene3D" id="1.10.340.70">
    <property type="match status" value="1"/>
</dbReference>
<evidence type="ECO:0000313" key="5">
    <source>
        <dbReference type="RefSeq" id="XP_034252569.1"/>
    </source>
</evidence>